<evidence type="ECO:0000313" key="3">
    <source>
        <dbReference type="Proteomes" id="UP001151760"/>
    </source>
</evidence>
<evidence type="ECO:0000256" key="1">
    <source>
        <dbReference type="SAM" id="MobiDB-lite"/>
    </source>
</evidence>
<reference evidence="2" key="2">
    <citation type="submission" date="2022-01" db="EMBL/GenBank/DDBJ databases">
        <authorList>
            <person name="Yamashiro T."/>
            <person name="Shiraishi A."/>
            <person name="Satake H."/>
            <person name="Nakayama K."/>
        </authorList>
    </citation>
    <scope>NUCLEOTIDE SEQUENCE</scope>
</reference>
<reference evidence="2" key="1">
    <citation type="journal article" date="2022" name="Int. J. Mol. Sci.">
        <title>Draft Genome of Tanacetum Coccineum: Genomic Comparison of Closely Related Tanacetum-Family Plants.</title>
        <authorList>
            <person name="Yamashiro T."/>
            <person name="Shiraishi A."/>
            <person name="Nakayama K."/>
            <person name="Satake H."/>
        </authorList>
    </citation>
    <scope>NUCLEOTIDE SEQUENCE</scope>
</reference>
<name>A0ABQ5GWA6_9ASTR</name>
<keyword evidence="3" id="KW-1185">Reference proteome</keyword>
<proteinExistence type="predicted"/>
<dbReference type="EMBL" id="BQNB010018942">
    <property type="protein sequence ID" value="GJT79925.1"/>
    <property type="molecule type" value="Genomic_DNA"/>
</dbReference>
<protein>
    <submittedName>
        <fullName evidence="2">Uncharacterized protein</fullName>
    </submittedName>
</protein>
<feature type="region of interest" description="Disordered" evidence="1">
    <location>
        <begin position="1"/>
        <end position="33"/>
    </location>
</feature>
<accession>A0ABQ5GWA6</accession>
<sequence>MKRIGQDIVQDSIWEQDDDLEEDQEDDGNDRDTFDKWDITVKDVNRIRKFLTPNIPDVIEDIIQPLILKTLRATPPNEDYVAPATKPILDELLEDKILNEAMVDEEADPTRDLEELERLLFEDPHFIKIQVHSVITKPEPFIHTQPMSPLYEIFESYKSSTKPYKIDREMKSPPRGLTARGWNSRSHGLVLCG</sequence>
<feature type="compositionally biased region" description="Acidic residues" evidence="1">
    <location>
        <begin position="14"/>
        <end position="29"/>
    </location>
</feature>
<dbReference type="Proteomes" id="UP001151760">
    <property type="component" value="Unassembled WGS sequence"/>
</dbReference>
<evidence type="ECO:0000313" key="2">
    <source>
        <dbReference type="EMBL" id="GJT79925.1"/>
    </source>
</evidence>
<organism evidence="2 3">
    <name type="scientific">Tanacetum coccineum</name>
    <dbReference type="NCBI Taxonomy" id="301880"/>
    <lineage>
        <taxon>Eukaryota</taxon>
        <taxon>Viridiplantae</taxon>
        <taxon>Streptophyta</taxon>
        <taxon>Embryophyta</taxon>
        <taxon>Tracheophyta</taxon>
        <taxon>Spermatophyta</taxon>
        <taxon>Magnoliopsida</taxon>
        <taxon>eudicotyledons</taxon>
        <taxon>Gunneridae</taxon>
        <taxon>Pentapetalae</taxon>
        <taxon>asterids</taxon>
        <taxon>campanulids</taxon>
        <taxon>Asterales</taxon>
        <taxon>Asteraceae</taxon>
        <taxon>Asteroideae</taxon>
        <taxon>Anthemideae</taxon>
        <taxon>Anthemidinae</taxon>
        <taxon>Tanacetum</taxon>
    </lineage>
</organism>
<gene>
    <name evidence="2" type="ORF">Tco_1054267</name>
</gene>
<comment type="caution">
    <text evidence="2">The sequence shown here is derived from an EMBL/GenBank/DDBJ whole genome shotgun (WGS) entry which is preliminary data.</text>
</comment>